<reference evidence="1 3" key="1">
    <citation type="submission" date="2015-12" db="EMBL/GenBank/DDBJ databases">
        <title>Amycolatopsis regifaucium genome sequencing and assembly.</title>
        <authorList>
            <person name="Mayilraj S."/>
        </authorList>
    </citation>
    <scope>NUCLEOTIDE SEQUENCE [LARGE SCALE GENOMIC DNA]</scope>
    <source>
        <strain evidence="1 3">GY080</strain>
    </source>
</reference>
<proteinExistence type="predicted"/>
<evidence type="ECO:0000313" key="3">
    <source>
        <dbReference type="Proteomes" id="UP000076321"/>
    </source>
</evidence>
<keyword evidence="4" id="KW-1185">Reference proteome</keyword>
<comment type="caution">
    <text evidence="1">The sequence shown here is derived from an EMBL/GenBank/DDBJ whole genome shotgun (WGS) entry which is preliminary data.</text>
</comment>
<accession>A0A154M8D9</accession>
<dbReference type="EMBL" id="LQCI01000040">
    <property type="protein sequence ID" value="KZB80914.1"/>
    <property type="molecule type" value="Genomic_DNA"/>
</dbReference>
<evidence type="ECO:0000313" key="2">
    <source>
        <dbReference type="EMBL" id="OKA03878.1"/>
    </source>
</evidence>
<organism evidence="1 3">
    <name type="scientific">Amycolatopsis regifaucium</name>
    <dbReference type="NCBI Taxonomy" id="546365"/>
    <lineage>
        <taxon>Bacteria</taxon>
        <taxon>Bacillati</taxon>
        <taxon>Actinomycetota</taxon>
        <taxon>Actinomycetes</taxon>
        <taxon>Pseudonocardiales</taxon>
        <taxon>Pseudonocardiaceae</taxon>
        <taxon>Amycolatopsis</taxon>
    </lineage>
</organism>
<protein>
    <submittedName>
        <fullName evidence="1">Uncharacterized protein</fullName>
    </submittedName>
</protein>
<evidence type="ECO:0000313" key="4">
    <source>
        <dbReference type="Proteomes" id="UP000186883"/>
    </source>
</evidence>
<dbReference type="EMBL" id="LOBU02000025">
    <property type="protein sequence ID" value="OKA03878.1"/>
    <property type="molecule type" value="Genomic_DNA"/>
</dbReference>
<name>A0A154M8D9_9PSEU</name>
<dbReference type="OrthoDB" id="3635588at2"/>
<gene>
    <name evidence="2" type="ORF">ATP06_0234005</name>
    <name evidence="1" type="ORF">AVL48_37820</name>
</gene>
<reference evidence="2 4" key="2">
    <citation type="submission" date="2016-11" db="EMBL/GenBank/DDBJ databases">
        <title>Genome sequencing of Amycolatopsis regifaucium.</title>
        <authorList>
            <person name="Mayilraj S."/>
            <person name="Kaur N."/>
        </authorList>
    </citation>
    <scope>NUCLEOTIDE SEQUENCE [LARGE SCALE GENOMIC DNA]</scope>
    <source>
        <strain evidence="2 4">GY080</strain>
    </source>
</reference>
<dbReference type="Proteomes" id="UP000076321">
    <property type="component" value="Unassembled WGS sequence"/>
</dbReference>
<sequence>MNVGDQVVFLDDEPELDLTEGAPATVTTLYEPDYIEFQLADGRVFTTLESSLGPAPTTA</sequence>
<dbReference type="Proteomes" id="UP000186883">
    <property type="component" value="Unassembled WGS sequence"/>
</dbReference>
<evidence type="ECO:0000313" key="1">
    <source>
        <dbReference type="EMBL" id="KZB80914.1"/>
    </source>
</evidence>
<dbReference type="RefSeq" id="WP_061990397.1">
    <property type="nucleotide sequence ID" value="NZ_FOPQ01000038.1"/>
</dbReference>
<dbReference type="AlphaFoldDB" id="A0A154M8D9"/>